<gene>
    <name evidence="3" type="ORF">N7509_003901</name>
</gene>
<feature type="compositionally biased region" description="Low complexity" evidence="1">
    <location>
        <begin position="128"/>
        <end position="150"/>
    </location>
</feature>
<protein>
    <recommendedName>
        <fullName evidence="5">Cyanovirin-N domain-containing protein</fullName>
    </recommendedName>
</protein>
<dbReference type="AlphaFoldDB" id="A0A9W9W5Y0"/>
<feature type="signal peptide" evidence="2">
    <location>
        <begin position="1"/>
        <end position="19"/>
    </location>
</feature>
<sequence length="150" mass="15664">MHFAIPALIAGIFMRTCLGGVFQVIEEDRGCKIYTKDVHGCTGYSASFTTFNGKDCSVVVDEIRLGLSYIDVATCGKIDGKNEAWIRVEKTGEVTFFNMNGDKANCTLDNGLNTGSSCSASGYMSLNSTSAGPSSSPAASKASSSSSPAS</sequence>
<accession>A0A9W9W5Y0</accession>
<dbReference type="EMBL" id="JAPZBU010000005">
    <property type="protein sequence ID" value="KAJ5404030.1"/>
    <property type="molecule type" value="Genomic_DNA"/>
</dbReference>
<evidence type="ECO:0008006" key="5">
    <source>
        <dbReference type="Google" id="ProtNLM"/>
    </source>
</evidence>
<evidence type="ECO:0000256" key="2">
    <source>
        <dbReference type="SAM" id="SignalP"/>
    </source>
</evidence>
<comment type="caution">
    <text evidence="3">The sequence shown here is derived from an EMBL/GenBank/DDBJ whole genome shotgun (WGS) entry which is preliminary data.</text>
</comment>
<keyword evidence="2" id="KW-0732">Signal</keyword>
<feature type="chain" id="PRO_5040812954" description="Cyanovirin-N domain-containing protein" evidence="2">
    <location>
        <begin position="20"/>
        <end position="150"/>
    </location>
</feature>
<dbReference type="GeneID" id="81367518"/>
<reference evidence="3" key="2">
    <citation type="journal article" date="2023" name="IMA Fungus">
        <title>Comparative genomic study of the Penicillium genus elucidates a diverse pangenome and 15 lateral gene transfer events.</title>
        <authorList>
            <person name="Petersen C."/>
            <person name="Sorensen T."/>
            <person name="Nielsen M.R."/>
            <person name="Sondergaard T.E."/>
            <person name="Sorensen J.L."/>
            <person name="Fitzpatrick D.A."/>
            <person name="Frisvad J.C."/>
            <person name="Nielsen K.L."/>
        </authorList>
    </citation>
    <scope>NUCLEOTIDE SEQUENCE</scope>
    <source>
        <strain evidence="3">IBT 29677</strain>
    </source>
</reference>
<proteinExistence type="predicted"/>
<dbReference type="Proteomes" id="UP001147747">
    <property type="component" value="Unassembled WGS sequence"/>
</dbReference>
<feature type="region of interest" description="Disordered" evidence="1">
    <location>
        <begin position="126"/>
        <end position="150"/>
    </location>
</feature>
<name>A0A9W9W5Y0_9EURO</name>
<organism evidence="3 4">
    <name type="scientific">Penicillium cosmopolitanum</name>
    <dbReference type="NCBI Taxonomy" id="1131564"/>
    <lineage>
        <taxon>Eukaryota</taxon>
        <taxon>Fungi</taxon>
        <taxon>Dikarya</taxon>
        <taxon>Ascomycota</taxon>
        <taxon>Pezizomycotina</taxon>
        <taxon>Eurotiomycetes</taxon>
        <taxon>Eurotiomycetidae</taxon>
        <taxon>Eurotiales</taxon>
        <taxon>Aspergillaceae</taxon>
        <taxon>Penicillium</taxon>
    </lineage>
</organism>
<dbReference type="OrthoDB" id="4288742at2759"/>
<keyword evidence="4" id="KW-1185">Reference proteome</keyword>
<reference evidence="3" key="1">
    <citation type="submission" date="2022-12" db="EMBL/GenBank/DDBJ databases">
        <authorList>
            <person name="Petersen C."/>
        </authorList>
    </citation>
    <scope>NUCLEOTIDE SEQUENCE</scope>
    <source>
        <strain evidence="3">IBT 29677</strain>
    </source>
</reference>
<evidence type="ECO:0000313" key="4">
    <source>
        <dbReference type="Proteomes" id="UP001147747"/>
    </source>
</evidence>
<dbReference type="RefSeq" id="XP_056491272.1">
    <property type="nucleotide sequence ID" value="XM_056628538.1"/>
</dbReference>
<evidence type="ECO:0000256" key="1">
    <source>
        <dbReference type="SAM" id="MobiDB-lite"/>
    </source>
</evidence>
<evidence type="ECO:0000313" key="3">
    <source>
        <dbReference type="EMBL" id="KAJ5404030.1"/>
    </source>
</evidence>